<gene>
    <name evidence="1" type="ORF">S01H4_38738</name>
</gene>
<reference evidence="1" key="1">
    <citation type="journal article" date="2014" name="Front. Microbiol.">
        <title>High frequency of phylogenetically diverse reductive dehalogenase-homologous genes in deep subseafloor sedimentary metagenomes.</title>
        <authorList>
            <person name="Kawai M."/>
            <person name="Futagami T."/>
            <person name="Toyoda A."/>
            <person name="Takaki Y."/>
            <person name="Nishi S."/>
            <person name="Hori S."/>
            <person name="Arai W."/>
            <person name="Tsubouchi T."/>
            <person name="Morono Y."/>
            <person name="Uchiyama I."/>
            <person name="Ito T."/>
            <person name="Fujiyama A."/>
            <person name="Inagaki F."/>
            <person name="Takami H."/>
        </authorList>
    </citation>
    <scope>NUCLEOTIDE SEQUENCE</scope>
    <source>
        <strain evidence="1">Expedition CK06-06</strain>
    </source>
</reference>
<organism evidence="1">
    <name type="scientific">marine sediment metagenome</name>
    <dbReference type="NCBI Taxonomy" id="412755"/>
    <lineage>
        <taxon>unclassified sequences</taxon>
        <taxon>metagenomes</taxon>
        <taxon>ecological metagenomes</taxon>
    </lineage>
</organism>
<evidence type="ECO:0000313" key="1">
    <source>
        <dbReference type="EMBL" id="GAG93856.1"/>
    </source>
</evidence>
<protein>
    <recommendedName>
        <fullName evidence="2">Transposase IS4-like domain-containing protein</fullName>
    </recommendedName>
</protein>
<dbReference type="InterPro" id="IPR012337">
    <property type="entry name" value="RNaseH-like_sf"/>
</dbReference>
<dbReference type="PANTHER" id="PTHR34614:SF2">
    <property type="entry name" value="TRANSPOSASE IS4-LIKE DOMAIN-CONTAINING PROTEIN"/>
    <property type="match status" value="1"/>
</dbReference>
<dbReference type="PANTHER" id="PTHR34614">
    <property type="match status" value="1"/>
</dbReference>
<dbReference type="AlphaFoldDB" id="X1DBP0"/>
<proteinExistence type="predicted"/>
<feature type="non-terminal residue" evidence="1">
    <location>
        <position position="1"/>
    </location>
</feature>
<accession>X1DBP0</accession>
<comment type="caution">
    <text evidence="1">The sequence shown here is derived from an EMBL/GenBank/DDBJ whole genome shotgun (WGS) entry which is preliminary data.</text>
</comment>
<sequence>IICLNPEEEKRDREMREQLVLDLESKLNVSPSALIGNSGYKKYLTLKKGSIILDKKKVEDDSRFDGKFILTTNTELDAGEIATTYKNLLQVEQAFRGLKDILATRPIYHQTAENTKGHVFCSYLALMLVIELRRRLKEKGDIPSWPEIIRDLRALQAIKLELDGKAFLLRTDFEGVAHRCFMAAGVKPPPVITQM</sequence>
<name>X1DBP0_9ZZZZ</name>
<dbReference type="EMBL" id="BART01020915">
    <property type="protein sequence ID" value="GAG93856.1"/>
    <property type="molecule type" value="Genomic_DNA"/>
</dbReference>
<evidence type="ECO:0008006" key="2">
    <source>
        <dbReference type="Google" id="ProtNLM"/>
    </source>
</evidence>
<dbReference type="SUPFAM" id="SSF53098">
    <property type="entry name" value="Ribonuclease H-like"/>
    <property type="match status" value="1"/>
</dbReference>